<dbReference type="OrthoDB" id="17458at2759"/>
<dbReference type="SMART" id="SM00849">
    <property type="entry name" value="Lactamase_B"/>
    <property type="match status" value="1"/>
</dbReference>
<feature type="domain" description="Metallo-beta-lactamase" evidence="6">
    <location>
        <begin position="29"/>
        <end position="197"/>
    </location>
</feature>
<dbReference type="GO" id="GO:0003727">
    <property type="term" value="F:single-stranded RNA binding"/>
    <property type="evidence" value="ECO:0007669"/>
    <property type="project" value="TreeGrafter"/>
</dbReference>
<dbReference type="FunFam" id="3.60.15.10:FF:000017">
    <property type="entry name" value="Lactamase beta 2"/>
    <property type="match status" value="1"/>
</dbReference>
<sequence>MALIPNVTRLSASIIRILGCNPSPMTLQGTNTYLLGTGRRRLLIDTGDLDFPEYISNLNGVLKQEQASISTVILTHWHHDHVGGVKDVLKLCKPSDCKVYKFPRSDAPDICPEIPTDVKILPLQDQQELSVEGAKVKIIHTPGHTTDHVVLTTEDGALFSGDCILGEGTAVFEVLYDYMRSLQKILNFKPNIIYPAHGNVIEQPVDKIQYYIDHRNQREEQIIDFFRRNPNKQLQAMDVVHDVYKQTPENLWLAAAHNVGHHLEKLNHEGKLKILTKNDEKYYEYENRGGS</sequence>
<evidence type="ECO:0000256" key="3">
    <source>
        <dbReference type="ARBA" id="ARBA00022801"/>
    </source>
</evidence>
<dbReference type="Gene3D" id="3.60.15.10">
    <property type="entry name" value="Ribonuclease Z/Hydroxyacylglutathione hydrolase-like"/>
    <property type="match status" value="1"/>
</dbReference>
<protein>
    <recommendedName>
        <fullName evidence="5">Beta-lactamase-like protein 2 homolog</fullName>
    </recommendedName>
</protein>
<dbReference type="Pfam" id="PF17778">
    <property type="entry name" value="WHD_BLACT"/>
    <property type="match status" value="1"/>
</dbReference>
<dbReference type="GO" id="GO:0004521">
    <property type="term" value="F:RNA endonuclease activity"/>
    <property type="evidence" value="ECO:0007669"/>
    <property type="project" value="TreeGrafter"/>
</dbReference>
<dbReference type="Gene3D" id="1.10.10.10">
    <property type="entry name" value="Winged helix-like DNA-binding domain superfamily/Winged helix DNA-binding domain"/>
    <property type="match status" value="1"/>
</dbReference>
<dbReference type="GO" id="GO:0016787">
    <property type="term" value="F:hydrolase activity"/>
    <property type="evidence" value="ECO:0007669"/>
    <property type="project" value="UniProtKB-KW"/>
</dbReference>
<dbReference type="GO" id="GO:0046872">
    <property type="term" value="F:metal ion binding"/>
    <property type="evidence" value="ECO:0007669"/>
    <property type="project" value="UniProtKB-KW"/>
</dbReference>
<dbReference type="InterPro" id="IPR001279">
    <property type="entry name" value="Metallo-B-lactamas"/>
</dbReference>
<name>W8C3H0_CERCA</name>
<reference evidence="7" key="1">
    <citation type="submission" date="2013-07" db="EMBL/GenBank/DDBJ databases">
        <authorList>
            <person name="Geib S."/>
        </authorList>
    </citation>
    <scope>NUCLEOTIDE SEQUENCE</scope>
</reference>
<evidence type="ECO:0000256" key="5">
    <source>
        <dbReference type="ARBA" id="ARBA00069358"/>
    </source>
</evidence>
<dbReference type="EMBL" id="GAMC01006084">
    <property type="protein sequence ID" value="JAC00472.1"/>
    <property type="molecule type" value="mRNA"/>
</dbReference>
<dbReference type="InterPro" id="IPR036388">
    <property type="entry name" value="WH-like_DNA-bd_sf"/>
</dbReference>
<evidence type="ECO:0000256" key="2">
    <source>
        <dbReference type="ARBA" id="ARBA00022723"/>
    </source>
</evidence>
<dbReference type="SUPFAM" id="SSF56281">
    <property type="entry name" value="Metallo-hydrolase/oxidoreductase"/>
    <property type="match status" value="1"/>
</dbReference>
<dbReference type="PANTHER" id="PTHR23131">
    <property type="entry name" value="ENDORIBONUCLEASE LACTB2"/>
    <property type="match status" value="1"/>
</dbReference>
<evidence type="ECO:0000313" key="7">
    <source>
        <dbReference type="EMBL" id="JAC00472.1"/>
    </source>
</evidence>
<comment type="similarity">
    <text evidence="1">Belongs to the metallo-beta-lactamase superfamily. Glyoxalase II family.</text>
</comment>
<reference evidence="7" key="2">
    <citation type="journal article" date="2014" name="BMC Genomics">
        <title>A genomic perspective to assessing quality of mass-reared SIT flies used in Mediterranean fruit fly (Ceratitis capitata) eradication in California.</title>
        <authorList>
            <person name="Calla B."/>
            <person name="Hall B."/>
            <person name="Hou S."/>
            <person name="Geib S.M."/>
        </authorList>
    </citation>
    <scope>NUCLEOTIDE SEQUENCE</scope>
</reference>
<keyword evidence="3" id="KW-0378">Hydrolase</keyword>
<dbReference type="PANTHER" id="PTHR23131:SF0">
    <property type="entry name" value="ENDORIBONUCLEASE LACTB2"/>
    <property type="match status" value="1"/>
</dbReference>
<dbReference type="AlphaFoldDB" id="W8C3H0"/>
<accession>W8C3H0</accession>
<organism evidence="7">
    <name type="scientific">Ceratitis capitata</name>
    <name type="common">Mediterranean fruit fly</name>
    <name type="synonym">Tephritis capitata</name>
    <dbReference type="NCBI Taxonomy" id="7213"/>
    <lineage>
        <taxon>Eukaryota</taxon>
        <taxon>Metazoa</taxon>
        <taxon>Ecdysozoa</taxon>
        <taxon>Arthropoda</taxon>
        <taxon>Hexapoda</taxon>
        <taxon>Insecta</taxon>
        <taxon>Pterygota</taxon>
        <taxon>Neoptera</taxon>
        <taxon>Endopterygota</taxon>
        <taxon>Diptera</taxon>
        <taxon>Brachycera</taxon>
        <taxon>Muscomorpha</taxon>
        <taxon>Tephritoidea</taxon>
        <taxon>Tephritidae</taxon>
        <taxon>Ceratitis</taxon>
        <taxon>Ceratitis</taxon>
    </lineage>
</organism>
<gene>
    <name evidence="7" type="primary">LACB2</name>
</gene>
<dbReference type="Pfam" id="PF00753">
    <property type="entry name" value="Lactamase_B"/>
    <property type="match status" value="1"/>
</dbReference>
<evidence type="ECO:0000256" key="4">
    <source>
        <dbReference type="ARBA" id="ARBA00022833"/>
    </source>
</evidence>
<dbReference type="CDD" id="cd07722">
    <property type="entry name" value="LACTB2-like_MBL-fold"/>
    <property type="match status" value="1"/>
</dbReference>
<evidence type="ECO:0000259" key="6">
    <source>
        <dbReference type="SMART" id="SM00849"/>
    </source>
</evidence>
<keyword evidence="4" id="KW-0862">Zinc</keyword>
<keyword evidence="2" id="KW-0479">Metal-binding</keyword>
<dbReference type="InterPro" id="IPR047921">
    <property type="entry name" value="LACTB2-like_MBL-fold"/>
</dbReference>
<dbReference type="FunFam" id="1.10.10.10:FF:000328">
    <property type="entry name" value="Lactamase beta 2"/>
    <property type="match status" value="1"/>
</dbReference>
<dbReference type="GO" id="GO:0031123">
    <property type="term" value="P:RNA 3'-end processing"/>
    <property type="evidence" value="ECO:0007669"/>
    <property type="project" value="UniProtKB-ARBA"/>
</dbReference>
<proteinExistence type="evidence at transcript level"/>
<dbReference type="InterPro" id="IPR036866">
    <property type="entry name" value="RibonucZ/Hydroxyglut_hydro"/>
</dbReference>
<dbReference type="InterPro" id="IPR050662">
    <property type="entry name" value="Sec-metab_biosynth-thioest"/>
</dbReference>
<dbReference type="InterPro" id="IPR041516">
    <property type="entry name" value="LACTB2_WH"/>
</dbReference>
<dbReference type="GO" id="GO:0005759">
    <property type="term" value="C:mitochondrial matrix"/>
    <property type="evidence" value="ECO:0007669"/>
    <property type="project" value="TreeGrafter"/>
</dbReference>
<evidence type="ECO:0000256" key="1">
    <source>
        <dbReference type="ARBA" id="ARBA00006759"/>
    </source>
</evidence>